<keyword evidence="3" id="KW-0812">Transmembrane</keyword>
<evidence type="ECO:0000313" key="6">
    <source>
        <dbReference type="Proteomes" id="UP000244893"/>
    </source>
</evidence>
<dbReference type="InterPro" id="IPR013783">
    <property type="entry name" value="Ig-like_fold"/>
</dbReference>
<keyword evidence="3" id="KW-0472">Membrane</keyword>
<protein>
    <recommendedName>
        <fullName evidence="7">Sortase</fullName>
    </recommendedName>
</protein>
<comment type="caution">
    <text evidence="5">The sequence shown here is derived from an EMBL/GenBank/DDBJ whole genome shotgun (WGS) entry which is preliminary data.</text>
</comment>
<dbReference type="InterPro" id="IPR006311">
    <property type="entry name" value="TAT_signal"/>
</dbReference>
<feature type="signal peptide" evidence="4">
    <location>
        <begin position="1"/>
        <end position="33"/>
    </location>
</feature>
<dbReference type="NCBIfam" id="TIGR01167">
    <property type="entry name" value="LPXTG_anchor"/>
    <property type="match status" value="1"/>
</dbReference>
<feature type="transmembrane region" description="Helical" evidence="3">
    <location>
        <begin position="356"/>
        <end position="374"/>
    </location>
</feature>
<evidence type="ECO:0008006" key="7">
    <source>
        <dbReference type="Google" id="ProtNLM"/>
    </source>
</evidence>
<gene>
    <name evidence="5" type="ORF">DDQ50_08635</name>
</gene>
<evidence type="ECO:0000256" key="1">
    <source>
        <dbReference type="ARBA" id="ARBA00005445"/>
    </source>
</evidence>
<evidence type="ECO:0000256" key="4">
    <source>
        <dbReference type="SAM" id="SignalP"/>
    </source>
</evidence>
<proteinExistence type="inferred from homology"/>
<keyword evidence="2 4" id="KW-0732">Signal</keyword>
<organism evidence="5 6">
    <name type="scientific">Amnibacterium flavum</name>
    <dbReference type="NCBI Taxonomy" id="2173173"/>
    <lineage>
        <taxon>Bacteria</taxon>
        <taxon>Bacillati</taxon>
        <taxon>Actinomycetota</taxon>
        <taxon>Actinomycetes</taxon>
        <taxon>Micrococcales</taxon>
        <taxon>Microbacteriaceae</taxon>
        <taxon>Amnibacterium</taxon>
    </lineage>
</organism>
<dbReference type="Pfam" id="PF11999">
    <property type="entry name" value="Ice_binding"/>
    <property type="match status" value="1"/>
</dbReference>
<reference evidence="5 6" key="1">
    <citation type="submission" date="2018-05" db="EMBL/GenBank/DDBJ databases">
        <title>Amnibacterium sp. M8JJ-5, whole genome shotgun sequence.</title>
        <authorList>
            <person name="Tuo L."/>
        </authorList>
    </citation>
    <scope>NUCLEOTIDE SEQUENCE [LARGE SCALE GENOMIC DNA]</scope>
    <source>
        <strain evidence="5 6">M8JJ-5</strain>
    </source>
</reference>
<dbReference type="GO" id="GO:0005509">
    <property type="term" value="F:calcium ion binding"/>
    <property type="evidence" value="ECO:0007669"/>
    <property type="project" value="InterPro"/>
</dbReference>
<dbReference type="Proteomes" id="UP000244893">
    <property type="component" value="Unassembled WGS sequence"/>
</dbReference>
<evidence type="ECO:0000313" key="5">
    <source>
        <dbReference type="EMBL" id="PVZ93840.1"/>
    </source>
</evidence>
<evidence type="ECO:0000256" key="3">
    <source>
        <dbReference type="SAM" id="Phobius"/>
    </source>
</evidence>
<dbReference type="Pfam" id="PF05345">
    <property type="entry name" value="He_PIG"/>
    <property type="match status" value="1"/>
</dbReference>
<dbReference type="InterPro" id="IPR015919">
    <property type="entry name" value="Cadherin-like_sf"/>
</dbReference>
<comment type="similarity">
    <text evidence="1">Belongs to the ice-binding protein family.</text>
</comment>
<keyword evidence="6" id="KW-1185">Reference proteome</keyword>
<dbReference type="Gene3D" id="2.60.40.10">
    <property type="entry name" value="Immunoglobulins"/>
    <property type="match status" value="1"/>
</dbReference>
<accession>A0A2V1HSB1</accession>
<name>A0A2V1HSB1_9MICO</name>
<dbReference type="GO" id="GO:0016020">
    <property type="term" value="C:membrane"/>
    <property type="evidence" value="ECO:0007669"/>
    <property type="project" value="InterPro"/>
</dbReference>
<evidence type="ECO:0000256" key="2">
    <source>
        <dbReference type="ARBA" id="ARBA00022729"/>
    </source>
</evidence>
<dbReference type="GO" id="GO:0005975">
    <property type="term" value="P:carbohydrate metabolic process"/>
    <property type="evidence" value="ECO:0007669"/>
    <property type="project" value="UniProtKB-ARBA"/>
</dbReference>
<dbReference type="InterPro" id="IPR021884">
    <property type="entry name" value="Ice-bd_prot"/>
</dbReference>
<dbReference type="PROSITE" id="PS51318">
    <property type="entry name" value="TAT"/>
    <property type="match status" value="1"/>
</dbReference>
<dbReference type="AlphaFoldDB" id="A0A2V1HSB1"/>
<dbReference type="EMBL" id="QEOP01000002">
    <property type="protein sequence ID" value="PVZ93840.1"/>
    <property type="molecule type" value="Genomic_DNA"/>
</dbReference>
<keyword evidence="3" id="KW-1133">Transmembrane helix</keyword>
<sequence length="383" mass="37278">MTNSILHRRAALSAVAALAVAGLSLSSAGAAQADTAISGPVNLGDAETFAVLGGSAITNTGASTIAGDLGLSPAPATAATGFTGTQTSGTTHYTDSVAAQAQLDLTNASLVAASLSPTESGLANIVGRVLTPGVYSGGALLLPNNGTVTLDGSAESVWVFQASSSLTIGSDTQVLLINGASACNVFWQVGSSASLDTSADFVGTILAGVSISTESDSTVAGRLLAKDAVTLINTDITVPTGCAQGVEPVTTIAPTITSGTPVAAIAGVDYVFTITADGTPGFTYTVTSGSLPPGLSLDSTTGAITGTPTTPGSSTFTVTVSNGTAPDASASYTVETAPAGTTPAGELASTGVDTSGLTAGGAALLALGLMLVAFRRRPAMARR</sequence>
<feature type="chain" id="PRO_5016036618" description="Sortase" evidence="4">
    <location>
        <begin position="34"/>
        <end position="383"/>
    </location>
</feature>
<dbReference type="SUPFAM" id="SSF49313">
    <property type="entry name" value="Cadherin-like"/>
    <property type="match status" value="1"/>
</dbReference>
<dbReference type="OrthoDB" id="2082707at2"/>
<dbReference type="RefSeq" id="WP_116756354.1">
    <property type="nucleotide sequence ID" value="NZ_JBHUEX010000001.1"/>
</dbReference>